<name>A0A7J3I805_9CREN</name>
<accession>A0A7J3I805</accession>
<sequence length="125" mass="14657">MELETLCRDEILKHFANHEKLLSAINMNRFLVLIDRMYGLMVYVFRGSDRDYIVSPCRMCTCSDFIINFIGRKRGYPCYHVVGFTIAEKQNRLKYVELDHATLISIVSEVVFQGFSPKLRKIIRS</sequence>
<evidence type="ECO:0000313" key="3">
    <source>
        <dbReference type="EMBL" id="HGN36792.1"/>
    </source>
</evidence>
<dbReference type="InterPro" id="IPR007527">
    <property type="entry name" value="Znf_SWIM"/>
</dbReference>
<dbReference type="AlphaFoldDB" id="A0A7J3I805"/>
<evidence type="ECO:0000313" key="4">
    <source>
        <dbReference type="EMBL" id="HGQ18059.1"/>
    </source>
</evidence>
<gene>
    <name evidence="3" type="ORF">ENT87_04490</name>
    <name evidence="4" type="ORF">ENU30_03645</name>
</gene>
<dbReference type="GO" id="GO:0008270">
    <property type="term" value="F:zinc ion binding"/>
    <property type="evidence" value="ECO:0007669"/>
    <property type="project" value="UniProtKB-KW"/>
</dbReference>
<evidence type="ECO:0000256" key="1">
    <source>
        <dbReference type="PROSITE-ProRule" id="PRU00325"/>
    </source>
</evidence>
<comment type="caution">
    <text evidence="3">The sequence shown here is derived from an EMBL/GenBank/DDBJ whole genome shotgun (WGS) entry which is preliminary data.</text>
</comment>
<keyword evidence="1" id="KW-0863">Zinc-finger</keyword>
<proteinExistence type="predicted"/>
<keyword evidence="1" id="KW-0479">Metal-binding</keyword>
<dbReference type="EMBL" id="DTAI01000130">
    <property type="protein sequence ID" value="HGN36792.1"/>
    <property type="molecule type" value="Genomic_DNA"/>
</dbReference>
<organism evidence="3">
    <name type="scientific">Ignisphaera aggregans</name>
    <dbReference type="NCBI Taxonomy" id="334771"/>
    <lineage>
        <taxon>Archaea</taxon>
        <taxon>Thermoproteota</taxon>
        <taxon>Thermoprotei</taxon>
        <taxon>Desulfurococcales</taxon>
        <taxon>Desulfurococcaceae</taxon>
        <taxon>Ignisphaera</taxon>
    </lineage>
</organism>
<dbReference type="EMBL" id="DTBZ01000076">
    <property type="protein sequence ID" value="HGQ18059.1"/>
    <property type="molecule type" value="Genomic_DNA"/>
</dbReference>
<reference evidence="3" key="1">
    <citation type="journal article" date="2020" name="mSystems">
        <title>Genome- and Community-Level Interaction Insights into Carbon Utilization and Element Cycling Functions of Hydrothermarchaeota in Hydrothermal Sediment.</title>
        <authorList>
            <person name="Zhou Z."/>
            <person name="Liu Y."/>
            <person name="Xu W."/>
            <person name="Pan J."/>
            <person name="Luo Z.H."/>
            <person name="Li M."/>
        </authorList>
    </citation>
    <scope>NUCLEOTIDE SEQUENCE [LARGE SCALE GENOMIC DNA]</scope>
    <source>
        <strain evidence="3">SpSt-618</strain>
        <strain evidence="4">SpSt-657</strain>
    </source>
</reference>
<feature type="domain" description="SWIM-type" evidence="2">
    <location>
        <begin position="52"/>
        <end position="89"/>
    </location>
</feature>
<dbReference type="PROSITE" id="PS50966">
    <property type="entry name" value="ZF_SWIM"/>
    <property type="match status" value="1"/>
</dbReference>
<evidence type="ECO:0000259" key="2">
    <source>
        <dbReference type="PROSITE" id="PS50966"/>
    </source>
</evidence>
<protein>
    <recommendedName>
        <fullName evidence="2">SWIM-type domain-containing protein</fullName>
    </recommendedName>
</protein>
<keyword evidence="1" id="KW-0862">Zinc</keyword>